<accession>A0A9Q0MFN7</accession>
<keyword evidence="3" id="KW-1185">Reference proteome</keyword>
<feature type="region of interest" description="Disordered" evidence="1">
    <location>
        <begin position="265"/>
        <end position="297"/>
    </location>
</feature>
<feature type="compositionally biased region" description="Polar residues" evidence="1">
    <location>
        <begin position="286"/>
        <end position="297"/>
    </location>
</feature>
<proteinExistence type="predicted"/>
<reference evidence="2" key="1">
    <citation type="submission" date="2022-12" db="EMBL/GenBank/DDBJ databases">
        <title>Genome assemblies of Blomia tropicalis.</title>
        <authorList>
            <person name="Cui Y."/>
        </authorList>
    </citation>
    <scope>NUCLEOTIDE SEQUENCE</scope>
    <source>
        <tissue evidence="2">Adult mites</tissue>
    </source>
</reference>
<dbReference type="Proteomes" id="UP001142055">
    <property type="component" value="Chromosome 1"/>
</dbReference>
<sequence length="419" mass="47779">MEYEDDSPFKNLLKSKAKIFESVNRFLHEPFFQSTDDNDDIHIGEPSEAELELFRQYKQLQTNDENEFMDKNAVCDETFDQSTINKGEDSFLVLREEVEEFVASLLAKIELDHQCENLELSLLETRCKDVAETELSIMDSKHDKSECGIDVFNICHAQIDASPLVEESSLEVIEPYNLLDMSLASFENKFMAIYTTNENSIKSQKENNQEIIVMKNDIEEKMENQNIDILEQVENLMDEEIPVNLFNISPEEKKINKSETKFELKQEPKTKINSKSAAKRPVPFVQGSTGKKQSTIKQSRLLIPPTDFGNLRSPLSQSRLQNSIPLKISYNSKSKNNGELCHSKLITPTNYSDSASKIPRSTIKSNIPVKMGIENQANSITSISKIGSQRKLKPKSLIPKSIQYNEKKIIGSRLPTLKR</sequence>
<name>A0A9Q0MFN7_BLOTA</name>
<dbReference type="EMBL" id="JAPWDV010000001">
    <property type="protein sequence ID" value="KAJ6224954.1"/>
    <property type="molecule type" value="Genomic_DNA"/>
</dbReference>
<gene>
    <name evidence="2" type="ORF">RDWZM_003499</name>
</gene>
<protein>
    <submittedName>
        <fullName evidence="2">Uncharacterized protein</fullName>
    </submittedName>
</protein>
<evidence type="ECO:0000256" key="1">
    <source>
        <dbReference type="SAM" id="MobiDB-lite"/>
    </source>
</evidence>
<dbReference type="AlphaFoldDB" id="A0A9Q0MFN7"/>
<evidence type="ECO:0000313" key="3">
    <source>
        <dbReference type="Proteomes" id="UP001142055"/>
    </source>
</evidence>
<organism evidence="2 3">
    <name type="scientific">Blomia tropicalis</name>
    <name type="common">Mite</name>
    <dbReference type="NCBI Taxonomy" id="40697"/>
    <lineage>
        <taxon>Eukaryota</taxon>
        <taxon>Metazoa</taxon>
        <taxon>Ecdysozoa</taxon>
        <taxon>Arthropoda</taxon>
        <taxon>Chelicerata</taxon>
        <taxon>Arachnida</taxon>
        <taxon>Acari</taxon>
        <taxon>Acariformes</taxon>
        <taxon>Sarcoptiformes</taxon>
        <taxon>Astigmata</taxon>
        <taxon>Glycyphagoidea</taxon>
        <taxon>Echimyopodidae</taxon>
        <taxon>Blomia</taxon>
    </lineage>
</organism>
<comment type="caution">
    <text evidence="2">The sequence shown here is derived from an EMBL/GenBank/DDBJ whole genome shotgun (WGS) entry which is preliminary data.</text>
</comment>
<evidence type="ECO:0000313" key="2">
    <source>
        <dbReference type="EMBL" id="KAJ6224954.1"/>
    </source>
</evidence>